<keyword evidence="3 5" id="KW-1133">Transmembrane helix</keyword>
<evidence type="ECO:0000256" key="5">
    <source>
        <dbReference type="RuleBase" id="RU363032"/>
    </source>
</evidence>
<keyword evidence="2 5" id="KW-0812">Transmembrane</keyword>
<dbReference type="PANTHER" id="PTHR43470:SF3">
    <property type="entry name" value="PHOSPHATE TRANSPORT SYSTEM PERMEASE PROTEIN PSTA-RELATED"/>
    <property type="match status" value="1"/>
</dbReference>
<dbReference type="InterPro" id="IPR035906">
    <property type="entry name" value="MetI-like_sf"/>
</dbReference>
<proteinExistence type="inferred from homology"/>
<reference evidence="7 8" key="1">
    <citation type="submission" date="2021-02" db="EMBL/GenBank/DDBJ databases">
        <title>Complete genome of Desulfoluna sp. strain ASN36.</title>
        <authorList>
            <person name="Takahashi A."/>
            <person name="Kojima H."/>
            <person name="Fukui M."/>
        </authorList>
    </citation>
    <scope>NUCLEOTIDE SEQUENCE [LARGE SCALE GENOMIC DNA]</scope>
    <source>
        <strain evidence="7 8">ASN36</strain>
    </source>
</reference>
<protein>
    <submittedName>
        <fullName evidence="7">Phosphate ABC transporter permease</fullName>
    </submittedName>
</protein>
<gene>
    <name evidence="7" type="ORF">DSLASN_29330</name>
</gene>
<feature type="transmembrane region" description="Helical" evidence="5">
    <location>
        <begin position="261"/>
        <end position="282"/>
    </location>
</feature>
<feature type="transmembrane region" description="Helical" evidence="5">
    <location>
        <begin position="105"/>
        <end position="131"/>
    </location>
</feature>
<dbReference type="Proteomes" id="UP001320148">
    <property type="component" value="Chromosome"/>
</dbReference>
<dbReference type="CDD" id="cd06261">
    <property type="entry name" value="TM_PBP2"/>
    <property type="match status" value="1"/>
</dbReference>
<evidence type="ECO:0000256" key="2">
    <source>
        <dbReference type="ARBA" id="ARBA00022692"/>
    </source>
</evidence>
<keyword evidence="5" id="KW-0813">Transport</keyword>
<evidence type="ECO:0000313" key="7">
    <source>
        <dbReference type="EMBL" id="BCS97301.1"/>
    </source>
</evidence>
<dbReference type="InterPro" id="IPR000515">
    <property type="entry name" value="MetI-like"/>
</dbReference>
<dbReference type="PANTHER" id="PTHR43470">
    <property type="entry name" value="PHOSPHATE TRANSPORT SYSTEM PERMEASE PROTEIN PSTA-RELATED"/>
    <property type="match status" value="1"/>
</dbReference>
<name>A0ABM7PIB1_9BACT</name>
<comment type="subcellular location">
    <subcellularLocation>
        <location evidence="1 5">Cell membrane</location>
        <topology evidence="1 5">Multi-pass membrane protein</topology>
    </subcellularLocation>
</comment>
<evidence type="ECO:0000256" key="3">
    <source>
        <dbReference type="ARBA" id="ARBA00022989"/>
    </source>
</evidence>
<dbReference type="Pfam" id="PF00528">
    <property type="entry name" value="BPD_transp_1"/>
    <property type="match status" value="1"/>
</dbReference>
<dbReference type="Gene3D" id="1.10.3720.10">
    <property type="entry name" value="MetI-like"/>
    <property type="match status" value="1"/>
</dbReference>
<feature type="transmembrane region" description="Helical" evidence="5">
    <location>
        <begin position="143"/>
        <end position="162"/>
    </location>
</feature>
<organism evidence="7 8">
    <name type="scientific">Desulfoluna limicola</name>
    <dbReference type="NCBI Taxonomy" id="2810562"/>
    <lineage>
        <taxon>Bacteria</taxon>
        <taxon>Pseudomonadati</taxon>
        <taxon>Thermodesulfobacteriota</taxon>
        <taxon>Desulfobacteria</taxon>
        <taxon>Desulfobacterales</taxon>
        <taxon>Desulfolunaceae</taxon>
        <taxon>Desulfoluna</taxon>
    </lineage>
</organism>
<feature type="domain" description="ABC transmembrane type-1" evidence="6">
    <location>
        <begin position="68"/>
        <end position="278"/>
    </location>
</feature>
<evidence type="ECO:0000256" key="1">
    <source>
        <dbReference type="ARBA" id="ARBA00004651"/>
    </source>
</evidence>
<feature type="transmembrane region" description="Helical" evidence="5">
    <location>
        <begin position="64"/>
        <end position="93"/>
    </location>
</feature>
<evidence type="ECO:0000313" key="8">
    <source>
        <dbReference type="Proteomes" id="UP001320148"/>
    </source>
</evidence>
<accession>A0ABM7PIB1</accession>
<evidence type="ECO:0000256" key="4">
    <source>
        <dbReference type="ARBA" id="ARBA00023136"/>
    </source>
</evidence>
<keyword evidence="8" id="KW-1185">Reference proteome</keyword>
<sequence>MKPLQRLLLRGGAILSTLILLSGLFCFLGNIVLKGLPTLSLPLIFGEASPIDALLLKERVFDGLFPAICGTGCLILLSVTLALPAGVLTGIWLSHFGKGRAKATLSLCIDTLAGVPSIVVGLFGFSLAISLHKLTAGKVGPSLLIAAVTLSALVLPGIVRNTQLALDAISRETRLAVTALGATPVQAIFRVYLPMASPGIFRGAILGLGRCAEDTAAIMLTGVVATAGVPYAFFGRFEALPFAIFSIASEYAGPEELAQGYGAALILLLLCAGLFTVSALIARRFHPDNR</sequence>
<dbReference type="SUPFAM" id="SSF161098">
    <property type="entry name" value="MetI-like"/>
    <property type="match status" value="1"/>
</dbReference>
<comment type="similarity">
    <text evidence="5">Belongs to the binding-protein-dependent transport system permease family.</text>
</comment>
<feature type="transmembrane region" description="Helical" evidence="5">
    <location>
        <begin position="12"/>
        <end position="33"/>
    </location>
</feature>
<dbReference type="EMBL" id="AP024488">
    <property type="protein sequence ID" value="BCS97301.1"/>
    <property type="molecule type" value="Genomic_DNA"/>
</dbReference>
<dbReference type="PROSITE" id="PS50928">
    <property type="entry name" value="ABC_TM1"/>
    <property type="match status" value="1"/>
</dbReference>
<keyword evidence="4 5" id="KW-0472">Membrane</keyword>
<evidence type="ECO:0000259" key="6">
    <source>
        <dbReference type="PROSITE" id="PS50928"/>
    </source>
</evidence>
<dbReference type="RefSeq" id="WP_236888733.1">
    <property type="nucleotide sequence ID" value="NZ_AP024488.1"/>
</dbReference>